<gene>
    <name evidence="6" type="ORF">NITINOP_1633</name>
</gene>
<keyword evidence="2" id="KW-0175">Coiled coil</keyword>
<dbReference type="Proteomes" id="UP000066284">
    <property type="component" value="Chromosome 1"/>
</dbReference>
<feature type="domain" description="OmpA-like" evidence="5">
    <location>
        <begin position="126"/>
        <end position="247"/>
    </location>
</feature>
<protein>
    <recommendedName>
        <fullName evidence="5">OmpA-like domain-containing protein</fullName>
    </recommendedName>
</protein>
<dbReference type="STRING" id="1715989.NITINOP_1633"/>
<dbReference type="GO" id="GO:0016020">
    <property type="term" value="C:membrane"/>
    <property type="evidence" value="ECO:0007669"/>
    <property type="project" value="UniProtKB-UniRule"/>
</dbReference>
<evidence type="ECO:0000256" key="3">
    <source>
        <dbReference type="SAM" id="MobiDB-lite"/>
    </source>
</evidence>
<feature type="region of interest" description="Disordered" evidence="3">
    <location>
        <begin position="213"/>
        <end position="239"/>
    </location>
</feature>
<evidence type="ECO:0000256" key="4">
    <source>
        <dbReference type="SAM" id="SignalP"/>
    </source>
</evidence>
<proteinExistence type="predicted"/>
<dbReference type="RefSeq" id="WP_062484601.1">
    <property type="nucleotide sequence ID" value="NZ_LN885086.1"/>
</dbReference>
<dbReference type="EMBL" id="LN885086">
    <property type="protein sequence ID" value="CUQ66608.1"/>
    <property type="molecule type" value="Genomic_DNA"/>
</dbReference>
<dbReference type="Gene3D" id="3.30.1330.60">
    <property type="entry name" value="OmpA-like domain"/>
    <property type="match status" value="1"/>
</dbReference>
<keyword evidence="1" id="KW-0472">Membrane</keyword>
<feature type="coiled-coil region" evidence="2">
    <location>
        <begin position="56"/>
        <end position="90"/>
    </location>
</feature>
<evidence type="ECO:0000313" key="7">
    <source>
        <dbReference type="Proteomes" id="UP000066284"/>
    </source>
</evidence>
<dbReference type="OrthoDB" id="9814546at2"/>
<dbReference type="Pfam" id="PF00691">
    <property type="entry name" value="OmpA"/>
    <property type="match status" value="1"/>
</dbReference>
<reference evidence="7" key="1">
    <citation type="submission" date="2015-09" db="EMBL/GenBank/DDBJ databases">
        <authorList>
            <person name="Daims H."/>
        </authorList>
    </citation>
    <scope>NUCLEOTIDE SEQUENCE [LARGE SCALE GENOMIC DNA]</scope>
</reference>
<dbReference type="CDD" id="cd07185">
    <property type="entry name" value="OmpA_C-like"/>
    <property type="match status" value="1"/>
</dbReference>
<keyword evidence="7" id="KW-1185">Reference proteome</keyword>
<keyword evidence="4" id="KW-0732">Signal</keyword>
<organism evidence="6 7">
    <name type="scientific">Candidatus Nitrospira inopinata</name>
    <dbReference type="NCBI Taxonomy" id="1715989"/>
    <lineage>
        <taxon>Bacteria</taxon>
        <taxon>Pseudomonadati</taxon>
        <taxon>Nitrospirota</taxon>
        <taxon>Nitrospiria</taxon>
        <taxon>Nitrospirales</taxon>
        <taxon>Nitrospiraceae</taxon>
        <taxon>Nitrospira</taxon>
    </lineage>
</organism>
<dbReference type="AlphaFoldDB" id="A0A0S4KTJ3"/>
<dbReference type="InterPro" id="IPR050330">
    <property type="entry name" value="Bact_OuterMem_StrucFunc"/>
</dbReference>
<dbReference type="PANTHER" id="PTHR30329:SF19">
    <property type="entry name" value="OUTER MEMBRANE PROTEIN, OMPA FAMILY"/>
    <property type="match status" value="1"/>
</dbReference>
<dbReference type="PANTHER" id="PTHR30329">
    <property type="entry name" value="STATOR ELEMENT OF FLAGELLAR MOTOR COMPLEX"/>
    <property type="match status" value="1"/>
</dbReference>
<name>A0A0S4KTJ3_9BACT</name>
<feature type="chain" id="PRO_5006623590" description="OmpA-like domain-containing protein" evidence="4">
    <location>
        <begin position="20"/>
        <end position="247"/>
    </location>
</feature>
<feature type="signal peptide" evidence="4">
    <location>
        <begin position="1"/>
        <end position="19"/>
    </location>
</feature>
<evidence type="ECO:0000256" key="1">
    <source>
        <dbReference type="PROSITE-ProRule" id="PRU00473"/>
    </source>
</evidence>
<dbReference type="InterPro" id="IPR036737">
    <property type="entry name" value="OmpA-like_sf"/>
</dbReference>
<evidence type="ECO:0000313" key="6">
    <source>
        <dbReference type="EMBL" id="CUQ66608.1"/>
    </source>
</evidence>
<accession>A0A0S4KTJ3</accession>
<sequence length="247" mass="26512">MKSLTINLFAAGTSLILLSGCADLNPALVKVNAVCRDGWYGYWQRPCEPSAPPYGVADAQREIADLKAEVQSLKDQLATANQLIARISENQAGLQNRMNLAKVEKDLLLALQPEIARGTVSVVPSNDGLTINLNSAFLFAPGQDRLQTGGEDALKRVGSVLKDFPERHVRVIGHTDAAPIRGALQKKFPSNKELSDARARNAVEALQKGGFSGAVSAEGRGDGNPIATNDTPEGRTKNRRIEVFVSL</sequence>
<dbReference type="SUPFAM" id="SSF103088">
    <property type="entry name" value="OmpA-like"/>
    <property type="match status" value="1"/>
</dbReference>
<dbReference type="PROSITE" id="PS51257">
    <property type="entry name" value="PROKAR_LIPOPROTEIN"/>
    <property type="match status" value="1"/>
</dbReference>
<evidence type="ECO:0000256" key="2">
    <source>
        <dbReference type="SAM" id="Coils"/>
    </source>
</evidence>
<dbReference type="KEGG" id="nio:NITINOP_1633"/>
<dbReference type="InterPro" id="IPR006665">
    <property type="entry name" value="OmpA-like"/>
</dbReference>
<dbReference type="PROSITE" id="PS51123">
    <property type="entry name" value="OMPA_2"/>
    <property type="match status" value="1"/>
</dbReference>
<evidence type="ECO:0000259" key="5">
    <source>
        <dbReference type="PROSITE" id="PS51123"/>
    </source>
</evidence>